<feature type="transmembrane region" description="Helical" evidence="2">
    <location>
        <begin position="12"/>
        <end position="32"/>
    </location>
</feature>
<accession>A0A1K1Q2F9</accession>
<name>A0A1K1Q2F9_RUMFL</name>
<gene>
    <name evidence="4" type="ORF">SAMN02910280_0330</name>
</gene>
<dbReference type="PANTHER" id="PTHR33392">
    <property type="entry name" value="POLYISOPRENYL-TEICHOIC ACID--PEPTIDOGLYCAN TEICHOIC ACID TRANSFERASE TAGU"/>
    <property type="match status" value="1"/>
</dbReference>
<dbReference type="Proteomes" id="UP000183461">
    <property type="component" value="Unassembled WGS sequence"/>
</dbReference>
<proteinExistence type="inferred from homology"/>
<keyword evidence="2" id="KW-0812">Transmembrane</keyword>
<dbReference type="Gene3D" id="3.40.630.190">
    <property type="entry name" value="LCP protein"/>
    <property type="match status" value="1"/>
</dbReference>
<evidence type="ECO:0000313" key="5">
    <source>
        <dbReference type="Proteomes" id="UP000183461"/>
    </source>
</evidence>
<protein>
    <submittedName>
        <fullName evidence="4">Transcriptional attenuator, LytR family</fullName>
    </submittedName>
</protein>
<dbReference type="EMBL" id="FPIP01000012">
    <property type="protein sequence ID" value="SFW53913.1"/>
    <property type="molecule type" value="Genomic_DNA"/>
</dbReference>
<dbReference type="RefSeq" id="WP_072301365.1">
    <property type="nucleotide sequence ID" value="NZ_FPIP01000012.1"/>
</dbReference>
<dbReference type="AlphaFoldDB" id="A0A1K1Q2F9"/>
<organism evidence="4 5">
    <name type="scientific">Ruminococcus flavefaciens</name>
    <dbReference type="NCBI Taxonomy" id="1265"/>
    <lineage>
        <taxon>Bacteria</taxon>
        <taxon>Bacillati</taxon>
        <taxon>Bacillota</taxon>
        <taxon>Clostridia</taxon>
        <taxon>Eubacteriales</taxon>
        <taxon>Oscillospiraceae</taxon>
        <taxon>Ruminococcus</taxon>
    </lineage>
</organism>
<dbReference type="InterPro" id="IPR004474">
    <property type="entry name" value="LytR_CpsA_psr"/>
</dbReference>
<evidence type="ECO:0000256" key="1">
    <source>
        <dbReference type="ARBA" id="ARBA00006068"/>
    </source>
</evidence>
<feature type="domain" description="Cell envelope-related transcriptional attenuator" evidence="3">
    <location>
        <begin position="76"/>
        <end position="209"/>
    </location>
</feature>
<reference evidence="4 5" key="1">
    <citation type="submission" date="2016-11" db="EMBL/GenBank/DDBJ databases">
        <authorList>
            <person name="Jaros S."/>
            <person name="Januszkiewicz K."/>
            <person name="Wedrychowicz H."/>
        </authorList>
    </citation>
    <scope>NUCLEOTIDE SEQUENCE [LARGE SCALE GENOMIC DNA]</scope>
    <source>
        <strain evidence="4 5">YL228</strain>
    </source>
</reference>
<evidence type="ECO:0000259" key="3">
    <source>
        <dbReference type="Pfam" id="PF03816"/>
    </source>
</evidence>
<dbReference type="PANTHER" id="PTHR33392:SF6">
    <property type="entry name" value="POLYISOPRENYL-TEICHOIC ACID--PEPTIDOGLYCAN TEICHOIC ACID TRANSFERASE TAGU"/>
    <property type="match status" value="1"/>
</dbReference>
<evidence type="ECO:0000313" key="4">
    <source>
        <dbReference type="EMBL" id="SFW53913.1"/>
    </source>
</evidence>
<comment type="similarity">
    <text evidence="1">Belongs to the LytR/CpsA/Psr (LCP) family.</text>
</comment>
<evidence type="ECO:0000256" key="2">
    <source>
        <dbReference type="SAM" id="Phobius"/>
    </source>
</evidence>
<keyword evidence="2" id="KW-1133">Transmembrane helix</keyword>
<dbReference type="Pfam" id="PF03816">
    <property type="entry name" value="LytR_cpsA_psr"/>
    <property type="match status" value="1"/>
</dbReference>
<dbReference type="InterPro" id="IPR050922">
    <property type="entry name" value="LytR/CpsA/Psr_CW_biosynth"/>
</dbReference>
<sequence length="302" mass="33232">MANKKTGHVALPFLMTIFIGLIIIGGIAYGIYRYFGFGKVEKPPEPVPRTSGQITAEDNHTMLLILDVPEKHSPPTFMLMRSIPLKKQLVFIGIPSNSIALVDGQQLSIIENYQNGGAASAEEFVEKVFDIEVDKYMKFDSAAFQKVCDIFGGVTYPVNADIAGFKNDGSQQYLNSDQIETFVNYLMFDGGESERAFTAAAVLSAMVNQSDGKRIADSFDNNFSIVINMVDSDVTAADYKNRKNGIKNMFEYGSAIAVPLSLDGTPAGEDFIPSSTFIDSLKESYFKVNKDAKAKKDDKEKK</sequence>
<keyword evidence="2" id="KW-0472">Membrane</keyword>